<proteinExistence type="predicted"/>
<dbReference type="Proteomes" id="UP000078541">
    <property type="component" value="Unassembled WGS sequence"/>
</dbReference>
<gene>
    <name evidence="2" type="ORF">ALC56_00140</name>
</gene>
<organism evidence="2 3">
    <name type="scientific">Trachymyrmex septentrionalis</name>
    <dbReference type="NCBI Taxonomy" id="34720"/>
    <lineage>
        <taxon>Eukaryota</taxon>
        <taxon>Metazoa</taxon>
        <taxon>Ecdysozoa</taxon>
        <taxon>Arthropoda</taxon>
        <taxon>Hexapoda</taxon>
        <taxon>Insecta</taxon>
        <taxon>Pterygota</taxon>
        <taxon>Neoptera</taxon>
        <taxon>Endopterygota</taxon>
        <taxon>Hymenoptera</taxon>
        <taxon>Apocrita</taxon>
        <taxon>Aculeata</taxon>
        <taxon>Formicoidea</taxon>
        <taxon>Formicidae</taxon>
        <taxon>Myrmicinae</taxon>
        <taxon>Trachymyrmex</taxon>
    </lineage>
</organism>
<feature type="compositionally biased region" description="Low complexity" evidence="1">
    <location>
        <begin position="39"/>
        <end position="49"/>
    </location>
</feature>
<reference evidence="2 3" key="1">
    <citation type="submission" date="2016-03" db="EMBL/GenBank/DDBJ databases">
        <title>Trachymyrmex septentrionalis WGS genome.</title>
        <authorList>
            <person name="Nygaard S."/>
            <person name="Hu H."/>
            <person name="Boomsma J."/>
            <person name="Zhang G."/>
        </authorList>
    </citation>
    <scope>NUCLEOTIDE SEQUENCE [LARGE SCALE GENOMIC DNA]</scope>
    <source>
        <strain evidence="2">Tsep2-gDNA-1</strain>
        <tissue evidence="2">Whole body</tissue>
    </source>
</reference>
<feature type="compositionally biased region" description="Basic and acidic residues" evidence="1">
    <location>
        <begin position="135"/>
        <end position="159"/>
    </location>
</feature>
<accession>A0A151K1B5</accession>
<feature type="region of interest" description="Disordered" evidence="1">
    <location>
        <begin position="1"/>
        <end position="161"/>
    </location>
</feature>
<dbReference type="AlphaFoldDB" id="A0A151K1B5"/>
<evidence type="ECO:0000313" key="2">
    <source>
        <dbReference type="EMBL" id="KYN45397.1"/>
    </source>
</evidence>
<feature type="compositionally biased region" description="Basic and acidic residues" evidence="1">
    <location>
        <begin position="1"/>
        <end position="18"/>
    </location>
</feature>
<evidence type="ECO:0000313" key="3">
    <source>
        <dbReference type="Proteomes" id="UP000078541"/>
    </source>
</evidence>
<evidence type="ECO:0000256" key="1">
    <source>
        <dbReference type="SAM" id="MobiDB-lite"/>
    </source>
</evidence>
<dbReference type="EMBL" id="KQ981163">
    <property type="protein sequence ID" value="KYN45397.1"/>
    <property type="molecule type" value="Genomic_DNA"/>
</dbReference>
<protein>
    <submittedName>
        <fullName evidence="2">Uncharacterized protein</fullName>
    </submittedName>
</protein>
<feature type="compositionally biased region" description="Basic and acidic residues" evidence="1">
    <location>
        <begin position="27"/>
        <end position="37"/>
    </location>
</feature>
<keyword evidence="3" id="KW-1185">Reference proteome</keyword>
<name>A0A151K1B5_9HYME</name>
<sequence>MIDDRQLSPERSQEEVHLPNRGHGRHGPTDRPTDRSLRPFRFFPLSSSPLPSPPPPPLVLTSQDERQKEIPRNVPRCPSRVSRKKGRNRADRRCSGLCLKTNEHRTARSSSRNKRRDKKAEVDLGPNGSRSPRRNMRECATKGKNDGAQERETEKERGGRQHRVTGAEPIFGTAKCKRNDRPVMHRGVMPAHARVISAGQGIFITWGAGPDSNKCWNEAAAQCLHV</sequence>